<keyword evidence="4 8" id="KW-0479">Metal-binding</keyword>
<dbReference type="Pfam" id="PF00814">
    <property type="entry name" value="TsaD"/>
    <property type="match status" value="1"/>
</dbReference>
<feature type="binding site" evidence="8">
    <location>
        <position position="271"/>
    </location>
    <ligand>
        <name>substrate</name>
    </ligand>
</feature>
<keyword evidence="3 8" id="KW-0819">tRNA processing</keyword>
<dbReference type="InterPro" id="IPR017861">
    <property type="entry name" value="KAE1/TsaD"/>
</dbReference>
<evidence type="ECO:0000256" key="7">
    <source>
        <dbReference type="ARBA" id="ARBA00048117"/>
    </source>
</evidence>
<dbReference type="GO" id="GO:0002949">
    <property type="term" value="P:tRNA threonylcarbamoyladenosine modification"/>
    <property type="evidence" value="ECO:0007669"/>
    <property type="project" value="UniProtKB-UniRule"/>
</dbReference>
<keyword evidence="1 8" id="KW-0963">Cytoplasm</keyword>
<keyword evidence="6 8" id="KW-0012">Acyltransferase</keyword>
<dbReference type="InterPro" id="IPR000905">
    <property type="entry name" value="Gcp-like_dom"/>
</dbReference>
<evidence type="ECO:0000256" key="5">
    <source>
        <dbReference type="ARBA" id="ARBA00023004"/>
    </source>
</evidence>
<sequence length="320" mass="35297">MKILAIESSCDELSLAILDDGKVLTNIISSQIKDHQKFGGVVPELAARLHLENIEWVIKSALKEADLSINEIELVAYTKNPGLIGSLIVGKIIAETIGAYLEVPIMGCHHILGHIYGASIEEDFVYPVLAMVVSGGHTQIQLLRSVDDYEIIGQTQDDAIGECYDKVARYLKLEYPGGPIIDKLAQTGNPDEFKLPIPKTENEFDFSYSGLKTACTNLINKYNQNNEEINKADFAASFQKTAVQTICEKFEKAVIKYQPKTITVAGGVSANSLIRQKVVEIGKNNKIEHIIIPKLEYCTDNGAMIGKFAQEKINISKKLI</sequence>
<evidence type="ECO:0000256" key="3">
    <source>
        <dbReference type="ARBA" id="ARBA00022694"/>
    </source>
</evidence>
<dbReference type="Gene3D" id="3.30.420.40">
    <property type="match status" value="2"/>
</dbReference>
<dbReference type="InterPro" id="IPR043129">
    <property type="entry name" value="ATPase_NBD"/>
</dbReference>
<reference evidence="10 11" key="1">
    <citation type="submission" date="2018-07" db="EMBL/GenBank/DDBJ databases">
        <title>Complete genome sequence of Spiroplasma alleghenense PLHS-1 (ATCC 51752).</title>
        <authorList>
            <person name="Chou L."/>
            <person name="Lee T.-Y."/>
            <person name="Tsai Y.-M."/>
            <person name="Kuo C.-H."/>
        </authorList>
    </citation>
    <scope>NUCLEOTIDE SEQUENCE [LARGE SCALE GENOMIC DNA]</scope>
    <source>
        <strain evidence="10 11">PLHS-1</strain>
    </source>
</reference>
<comment type="similarity">
    <text evidence="8">Belongs to the KAE1 / TsaD family.</text>
</comment>
<keyword evidence="10" id="KW-0378">Hydrolase</keyword>
<evidence type="ECO:0000256" key="8">
    <source>
        <dbReference type="HAMAP-Rule" id="MF_01445"/>
    </source>
</evidence>
<feature type="binding site" evidence="8">
    <location>
        <position position="114"/>
    </location>
    <ligand>
        <name>Fe cation</name>
        <dbReference type="ChEBI" id="CHEBI:24875"/>
    </ligand>
</feature>
<keyword evidence="11" id="KW-1185">Reference proteome</keyword>
<dbReference type="CDD" id="cd24133">
    <property type="entry name" value="ASKHA_NBD_TsaD_bac"/>
    <property type="match status" value="1"/>
</dbReference>
<comment type="cofactor">
    <cofactor evidence="8">
        <name>Fe(2+)</name>
        <dbReference type="ChEBI" id="CHEBI:29033"/>
    </cofactor>
    <text evidence="8">Binds 1 Fe(2+) ion per subunit.</text>
</comment>
<dbReference type="GO" id="GO:0005506">
    <property type="term" value="F:iron ion binding"/>
    <property type="evidence" value="ECO:0007669"/>
    <property type="project" value="UniProtKB-UniRule"/>
</dbReference>
<feature type="binding site" evidence="8">
    <location>
        <begin position="132"/>
        <end position="136"/>
    </location>
    <ligand>
        <name>substrate</name>
    </ligand>
</feature>
<feature type="binding site" evidence="8">
    <location>
        <position position="178"/>
    </location>
    <ligand>
        <name>substrate</name>
    </ligand>
</feature>
<evidence type="ECO:0000313" key="10">
    <source>
        <dbReference type="EMBL" id="AXK50772.1"/>
    </source>
</evidence>
<feature type="binding site" evidence="8">
    <location>
        <position position="300"/>
    </location>
    <ligand>
        <name>Fe cation</name>
        <dbReference type="ChEBI" id="CHEBI:24875"/>
    </ligand>
</feature>
<evidence type="ECO:0000256" key="6">
    <source>
        <dbReference type="ARBA" id="ARBA00023315"/>
    </source>
</evidence>
<evidence type="ECO:0000256" key="1">
    <source>
        <dbReference type="ARBA" id="ARBA00022490"/>
    </source>
</evidence>
<evidence type="ECO:0000259" key="9">
    <source>
        <dbReference type="Pfam" id="PF00814"/>
    </source>
</evidence>
<evidence type="ECO:0000313" key="11">
    <source>
        <dbReference type="Proteomes" id="UP000254792"/>
    </source>
</evidence>
<feature type="binding site" evidence="8">
    <location>
        <position position="110"/>
    </location>
    <ligand>
        <name>Fe cation</name>
        <dbReference type="ChEBI" id="CHEBI:24875"/>
    </ligand>
</feature>
<dbReference type="FunFam" id="3.30.420.40:FF:000012">
    <property type="entry name" value="tRNA N6-adenosine threonylcarbamoyltransferase"/>
    <property type="match status" value="1"/>
</dbReference>
<dbReference type="AlphaFoldDB" id="A0A345Z2E3"/>
<dbReference type="NCBIfam" id="TIGR00329">
    <property type="entry name" value="gcp_kae1"/>
    <property type="match status" value="1"/>
</dbReference>
<dbReference type="OrthoDB" id="9806197at2"/>
<comment type="function">
    <text evidence="8">Required for the formation of a threonylcarbamoyl group on adenosine at position 37 (t(6)A37) in tRNAs that read codons beginning with adenine. Is involved in the transfer of the threonylcarbamoyl moiety of threonylcarbamoyl-AMP (TC-AMP) to the N6 group of A37, together with TsaE and TsaB. TsaD likely plays a direct catalytic role in this reaction.</text>
</comment>
<dbReference type="SUPFAM" id="SSF53067">
    <property type="entry name" value="Actin-like ATPase domain"/>
    <property type="match status" value="2"/>
</dbReference>
<dbReference type="GO" id="GO:0061711">
    <property type="term" value="F:tRNA N(6)-L-threonylcarbamoyladenine synthase activity"/>
    <property type="evidence" value="ECO:0007669"/>
    <property type="project" value="UniProtKB-EC"/>
</dbReference>
<dbReference type="GO" id="GO:0003677">
    <property type="term" value="F:DNA binding"/>
    <property type="evidence" value="ECO:0007669"/>
    <property type="project" value="UniProtKB-KW"/>
</dbReference>
<proteinExistence type="inferred from homology"/>
<evidence type="ECO:0000256" key="2">
    <source>
        <dbReference type="ARBA" id="ARBA00022679"/>
    </source>
</evidence>
<dbReference type="RefSeq" id="WP_115557701.1">
    <property type="nucleotide sequence ID" value="NZ_CP031376.1"/>
</dbReference>
<dbReference type="Proteomes" id="UP000254792">
    <property type="component" value="Chromosome"/>
</dbReference>
<keyword evidence="5 8" id="KW-0408">Iron</keyword>
<feature type="binding site" evidence="8">
    <location>
        <position position="182"/>
    </location>
    <ligand>
        <name>substrate</name>
    </ligand>
</feature>
<organism evidence="10 11">
    <name type="scientific">Spiroplasma alleghenense</name>
    <dbReference type="NCBI Taxonomy" id="216931"/>
    <lineage>
        <taxon>Bacteria</taxon>
        <taxon>Bacillati</taxon>
        <taxon>Mycoplasmatota</taxon>
        <taxon>Mollicutes</taxon>
        <taxon>Entomoplasmatales</taxon>
        <taxon>Spiroplasmataceae</taxon>
        <taxon>Spiroplasma</taxon>
    </lineage>
</organism>
<dbReference type="FunFam" id="3.30.420.40:FF:000040">
    <property type="entry name" value="tRNA N6-adenosine threonylcarbamoyltransferase"/>
    <property type="match status" value="1"/>
</dbReference>
<dbReference type="EMBL" id="CP031376">
    <property type="protein sequence ID" value="AXK50772.1"/>
    <property type="molecule type" value="Genomic_DNA"/>
</dbReference>
<feature type="domain" description="Gcp-like" evidence="9">
    <location>
        <begin position="22"/>
        <end position="306"/>
    </location>
</feature>
<dbReference type="NCBIfam" id="TIGR03723">
    <property type="entry name" value="T6A_TsaD_YgjD"/>
    <property type="match status" value="1"/>
</dbReference>
<comment type="subcellular location">
    <subcellularLocation>
        <location evidence="8">Cytoplasm</location>
    </subcellularLocation>
</comment>
<accession>A0A345Z2E3</accession>
<dbReference type="KEGG" id="salx:SALLE_v1c00960"/>
<comment type="catalytic activity">
    <reaction evidence="7 8">
        <text>L-threonylcarbamoyladenylate + adenosine(37) in tRNA = N(6)-L-threonylcarbamoyladenosine(37) in tRNA + AMP + H(+)</text>
        <dbReference type="Rhea" id="RHEA:37059"/>
        <dbReference type="Rhea" id="RHEA-COMP:10162"/>
        <dbReference type="Rhea" id="RHEA-COMP:10163"/>
        <dbReference type="ChEBI" id="CHEBI:15378"/>
        <dbReference type="ChEBI" id="CHEBI:73682"/>
        <dbReference type="ChEBI" id="CHEBI:74411"/>
        <dbReference type="ChEBI" id="CHEBI:74418"/>
        <dbReference type="ChEBI" id="CHEBI:456215"/>
        <dbReference type="EC" id="2.3.1.234"/>
    </reaction>
</comment>
<keyword evidence="10" id="KW-0540">Nuclease</keyword>
<dbReference type="GO" id="GO:0004519">
    <property type="term" value="F:endonuclease activity"/>
    <property type="evidence" value="ECO:0007669"/>
    <property type="project" value="UniProtKB-KW"/>
</dbReference>
<name>A0A345Z2E3_9MOLU</name>
<feature type="binding site" evidence="8">
    <location>
        <position position="165"/>
    </location>
    <ligand>
        <name>substrate</name>
    </ligand>
</feature>
<dbReference type="PRINTS" id="PR00789">
    <property type="entry name" value="OSIALOPTASE"/>
</dbReference>
<dbReference type="PANTHER" id="PTHR11735">
    <property type="entry name" value="TRNA N6-ADENOSINE THREONYLCARBAMOYLTRANSFERASE"/>
    <property type="match status" value="1"/>
</dbReference>
<dbReference type="EC" id="2.3.1.234" evidence="8"/>
<dbReference type="HAMAP" id="MF_01445">
    <property type="entry name" value="TsaD"/>
    <property type="match status" value="1"/>
</dbReference>
<dbReference type="PANTHER" id="PTHR11735:SF6">
    <property type="entry name" value="TRNA N6-ADENOSINE THREONYLCARBAMOYLTRANSFERASE, MITOCHONDRIAL"/>
    <property type="match status" value="1"/>
</dbReference>
<gene>
    <name evidence="10" type="primary">gcp</name>
    <name evidence="8" type="synonym">tsaD</name>
    <name evidence="10" type="ORF">SALLE_v1c00960</name>
</gene>
<dbReference type="InterPro" id="IPR022450">
    <property type="entry name" value="TsaD"/>
</dbReference>
<evidence type="ECO:0000256" key="4">
    <source>
        <dbReference type="ARBA" id="ARBA00022723"/>
    </source>
</evidence>
<keyword evidence="2 8" id="KW-0808">Transferase</keyword>
<keyword evidence="10" id="KW-0255">Endonuclease</keyword>
<dbReference type="GO" id="GO:0005737">
    <property type="term" value="C:cytoplasm"/>
    <property type="evidence" value="ECO:0007669"/>
    <property type="project" value="UniProtKB-SubCell"/>
</dbReference>
<protein>
    <recommendedName>
        <fullName evidence="8">tRNA N6-adenosine threonylcarbamoyltransferase</fullName>
        <ecNumber evidence="8">2.3.1.234</ecNumber>
    </recommendedName>
    <alternativeName>
        <fullName evidence="8">N6-L-threonylcarbamoyladenine synthase</fullName>
        <shortName evidence="8">t(6)A synthase</shortName>
    </alternativeName>
    <alternativeName>
        <fullName evidence="8">t(6)A37 threonylcarbamoyladenosine biosynthesis protein TsaD</fullName>
    </alternativeName>
    <alternativeName>
        <fullName evidence="8">tRNA threonylcarbamoyladenosine biosynthesis protein TsaD</fullName>
    </alternativeName>
</protein>
<keyword evidence="10" id="KW-0238">DNA-binding</keyword>